<keyword evidence="9 10" id="KW-0472">Membrane</keyword>
<proteinExistence type="inferred from homology"/>
<evidence type="ECO:0000256" key="5">
    <source>
        <dbReference type="ARBA" id="ARBA00022692"/>
    </source>
</evidence>
<dbReference type="GO" id="GO:0000139">
    <property type="term" value="C:Golgi membrane"/>
    <property type="evidence" value="ECO:0007669"/>
    <property type="project" value="UniProtKB-SubCell"/>
</dbReference>
<evidence type="ECO:0000313" key="13">
    <source>
        <dbReference type="Proteomes" id="UP000663891"/>
    </source>
</evidence>
<name>A0A813Y037_9BILA</name>
<dbReference type="OrthoDB" id="2139606at2759"/>
<evidence type="ECO:0000256" key="3">
    <source>
        <dbReference type="ARBA" id="ARBA00022676"/>
    </source>
</evidence>
<dbReference type="EMBL" id="CAJNON010000052">
    <property type="protein sequence ID" value="CAF0875809.1"/>
    <property type="molecule type" value="Genomic_DNA"/>
</dbReference>
<reference evidence="11" key="1">
    <citation type="submission" date="2021-02" db="EMBL/GenBank/DDBJ databases">
        <authorList>
            <person name="Nowell W R."/>
        </authorList>
    </citation>
    <scope>NUCLEOTIDE SEQUENCE</scope>
</reference>
<dbReference type="GO" id="GO:0006493">
    <property type="term" value="P:protein O-linked glycosylation"/>
    <property type="evidence" value="ECO:0007669"/>
    <property type="project" value="TreeGrafter"/>
</dbReference>
<evidence type="ECO:0000256" key="10">
    <source>
        <dbReference type="RuleBase" id="RU363063"/>
    </source>
</evidence>
<dbReference type="Proteomes" id="UP000663891">
    <property type="component" value="Unassembled WGS sequence"/>
</dbReference>
<evidence type="ECO:0000256" key="1">
    <source>
        <dbReference type="ARBA" id="ARBA00004323"/>
    </source>
</evidence>
<feature type="transmembrane region" description="Helical" evidence="10">
    <location>
        <begin position="12"/>
        <end position="28"/>
    </location>
</feature>
<organism evidence="11 13">
    <name type="scientific">Adineta steineri</name>
    <dbReference type="NCBI Taxonomy" id="433720"/>
    <lineage>
        <taxon>Eukaryota</taxon>
        <taxon>Metazoa</taxon>
        <taxon>Spiralia</taxon>
        <taxon>Gnathifera</taxon>
        <taxon>Rotifera</taxon>
        <taxon>Eurotatoria</taxon>
        <taxon>Bdelloidea</taxon>
        <taxon>Adinetida</taxon>
        <taxon>Adinetidae</taxon>
        <taxon>Adineta</taxon>
    </lineage>
</organism>
<dbReference type="Proteomes" id="UP000663881">
    <property type="component" value="Unassembled WGS sequence"/>
</dbReference>
<evidence type="ECO:0000256" key="8">
    <source>
        <dbReference type="ARBA" id="ARBA00023034"/>
    </source>
</evidence>
<dbReference type="EC" id="2.4.1.-" evidence="10"/>
<evidence type="ECO:0000256" key="2">
    <source>
        <dbReference type="ARBA" id="ARBA00008661"/>
    </source>
</evidence>
<dbReference type="AlphaFoldDB" id="A0A813Y037"/>
<comment type="subcellular location">
    <subcellularLocation>
        <location evidence="1 10">Golgi apparatus membrane</location>
        <topology evidence="1 10">Single-pass type II membrane protein</topology>
    </subcellularLocation>
</comment>
<dbReference type="PANTHER" id="PTHR11214">
    <property type="entry name" value="BETA-1,3-N-ACETYLGLUCOSAMINYLTRANSFERASE"/>
    <property type="match status" value="1"/>
</dbReference>
<keyword evidence="8 10" id="KW-0333">Golgi apparatus</keyword>
<keyword evidence="4" id="KW-0808">Transferase</keyword>
<gene>
    <name evidence="12" type="ORF">OKA104_LOCUS33087</name>
    <name evidence="11" type="ORF">VCS650_LOCUS7972</name>
</gene>
<comment type="caution">
    <text evidence="11">The sequence shown here is derived from an EMBL/GenBank/DDBJ whole genome shotgun (WGS) entry which is preliminary data.</text>
</comment>
<evidence type="ECO:0000313" key="11">
    <source>
        <dbReference type="EMBL" id="CAF0875809.1"/>
    </source>
</evidence>
<dbReference type="GO" id="GO:0016758">
    <property type="term" value="F:hexosyltransferase activity"/>
    <property type="evidence" value="ECO:0007669"/>
    <property type="project" value="InterPro"/>
</dbReference>
<evidence type="ECO:0000256" key="9">
    <source>
        <dbReference type="ARBA" id="ARBA00023136"/>
    </source>
</evidence>
<evidence type="ECO:0000256" key="4">
    <source>
        <dbReference type="ARBA" id="ARBA00022679"/>
    </source>
</evidence>
<keyword evidence="7 10" id="KW-1133">Transmembrane helix</keyword>
<sequence>MRRSRSNRRNLFFVILLITYILFYWYIFKATNANKRDQAEEQAYLHAVRESLPMIYNPKLCSSDKIDLLFLIFSSDSHILERHSIRETWASMSNVFNIHSQHLFVLGYQHGSNLYEYISNEAQREQDILYLTVDDYGQTTKELHAYRWLEKYCPNVTFTFKTEDNNVVNSILLHKIIGELKTNTSQSENRYLYRSSLSSLFLAQLNSDSHKFLFGWPVVNKPERDSRNILYYVSYDEYPREFYPRYCSSVGYLMNSATRKLITAEGFKEKKPFRIADVYLTGILPERLNFTCDLLPFTYYPGTVEECISMIARYTIILCTIRPHVNQNTFLDYYRIWRTLKDVYGDTIDAKQNKS</sequence>
<keyword evidence="5 10" id="KW-0812">Transmembrane</keyword>
<keyword evidence="3 10" id="KW-0328">Glycosyltransferase</keyword>
<protein>
    <recommendedName>
        <fullName evidence="10">Hexosyltransferase</fullName>
        <ecNumber evidence="10">2.4.1.-</ecNumber>
    </recommendedName>
</protein>
<evidence type="ECO:0000256" key="7">
    <source>
        <dbReference type="ARBA" id="ARBA00022989"/>
    </source>
</evidence>
<accession>A0A813Y037</accession>
<comment type="similarity">
    <text evidence="2 10">Belongs to the glycosyltransferase 31 family.</text>
</comment>
<dbReference type="Pfam" id="PF01762">
    <property type="entry name" value="Galactosyl_T"/>
    <property type="match status" value="1"/>
</dbReference>
<keyword evidence="6 10" id="KW-0735">Signal-anchor</keyword>
<dbReference type="EMBL" id="CAJOAY010004129">
    <property type="protein sequence ID" value="CAF4056004.1"/>
    <property type="molecule type" value="Genomic_DNA"/>
</dbReference>
<dbReference type="InterPro" id="IPR002659">
    <property type="entry name" value="Glyco_trans_31"/>
</dbReference>
<evidence type="ECO:0000313" key="12">
    <source>
        <dbReference type="EMBL" id="CAF4056004.1"/>
    </source>
</evidence>
<evidence type="ECO:0000256" key="6">
    <source>
        <dbReference type="ARBA" id="ARBA00022968"/>
    </source>
</evidence>
<dbReference type="PANTHER" id="PTHR11214:SF3">
    <property type="entry name" value="BETA-1,3-GALACTOSYLTRANSFERASE 6"/>
    <property type="match status" value="1"/>
</dbReference>